<dbReference type="Proteomes" id="UP001377168">
    <property type="component" value="Unassembled WGS sequence"/>
</dbReference>
<proteinExistence type="predicted"/>
<dbReference type="EMBL" id="JBBKAJ010000039">
    <property type="protein sequence ID" value="MEJ8640219.1"/>
    <property type="molecule type" value="Genomic_DNA"/>
</dbReference>
<evidence type="ECO:0000313" key="2">
    <source>
        <dbReference type="Proteomes" id="UP001377168"/>
    </source>
</evidence>
<gene>
    <name evidence="1" type="ORF">WKI67_43845</name>
</gene>
<accession>A0ACC6Q9B3</accession>
<sequence length="594" mass="64945">MSKTTTTTQPAEASEPAAEQPTALAQLGRLTEFDPRTLVVDPRNARKEGAQPDAALLASVSRIGVQEPISVRPLPDGSYGVFKGQRRWLAAVDAAEKAAKKGKPIRPVPAFVRDDLTDADSEALLLSLVENTQRRRMTDRDTISGAAQLELLGTNEVGRRRAAAVLGMSRNALKAAKQAAELKPEQLKEGTGYAFDLMELADLQSVEDVPRAAYRLYAAKRKDAQDAKQRRGTWQHELSQLREEQAAQRRREAATQALTEAGVKVLPHRSYDDTDRRLSDLSTGLGKRITAKAHATCGGHAARVDDDGEPVFYCTDPERYRHKIDGVPDAAEADAQAKKERARVIANNKAARAARKVRKEFITGLCRKALSEAAWALVLDAILHNADPVRRFPTKSDDNRNRDIAAFTKAADPKGKAEPFAELIKKTGKARRPNLLLAYVAAAYEAEVSDRAWESRDETARAWLTFLAGEGYQLSDHEAAIVAKAEGKPVTEFDAEEPTQPIEEPEPADEQPQAEPEENEASEAEQAEETARPEAEVAEPEEEPQEAPEEADSTEAEPEADTVPDEPQEADQEPAEAPEEPQADQAENAAEESA</sequence>
<protein>
    <submittedName>
        <fullName evidence="1">ParB N-terminal domain-containing protein</fullName>
    </submittedName>
</protein>
<comment type="caution">
    <text evidence="1">The sequence shown here is derived from an EMBL/GenBank/DDBJ whole genome shotgun (WGS) entry which is preliminary data.</text>
</comment>
<organism evidence="1 2">
    <name type="scientific">Streptomyces achmelvichensis</name>
    <dbReference type="NCBI Taxonomy" id="3134111"/>
    <lineage>
        <taxon>Bacteria</taxon>
        <taxon>Bacillati</taxon>
        <taxon>Actinomycetota</taxon>
        <taxon>Actinomycetes</taxon>
        <taxon>Kitasatosporales</taxon>
        <taxon>Streptomycetaceae</taxon>
        <taxon>Streptomyces</taxon>
    </lineage>
</organism>
<name>A0ACC6Q9B3_9ACTN</name>
<keyword evidence="2" id="KW-1185">Reference proteome</keyword>
<evidence type="ECO:0000313" key="1">
    <source>
        <dbReference type="EMBL" id="MEJ8640219.1"/>
    </source>
</evidence>
<reference evidence="1" key="1">
    <citation type="submission" date="2024-03" db="EMBL/GenBank/DDBJ databases">
        <title>Novel Streptomyces species of biotechnological and ecological value are a feature of Machair soil.</title>
        <authorList>
            <person name="Prole J.R."/>
            <person name="Goodfellow M."/>
            <person name="Allenby N."/>
            <person name="Ward A.C."/>
        </authorList>
    </citation>
    <scope>NUCLEOTIDE SEQUENCE</scope>
    <source>
        <strain evidence="1">MS2.AVA.5</strain>
    </source>
</reference>